<evidence type="ECO:0000259" key="8">
    <source>
        <dbReference type="PROSITE" id="PS51396"/>
    </source>
</evidence>
<gene>
    <name evidence="9" type="ORF">CcaverHIS019_0509980</name>
</gene>
<dbReference type="InterPro" id="IPR015943">
    <property type="entry name" value="WD40/YVTN_repeat-like_dom_sf"/>
</dbReference>
<evidence type="ECO:0000256" key="4">
    <source>
        <dbReference type="ARBA" id="ARBA00022737"/>
    </source>
</evidence>
<dbReference type="SUPFAM" id="SSF50978">
    <property type="entry name" value="WD40 repeat-like"/>
    <property type="match status" value="1"/>
</dbReference>
<reference evidence="9" key="1">
    <citation type="journal article" date="2023" name="BMC Genomics">
        <title>Chromosome-level genome assemblies of Cutaneotrichosporon spp. (Trichosporonales, Basidiomycota) reveal imbalanced evolution between nucleotide sequences and chromosome synteny.</title>
        <authorList>
            <person name="Kobayashi Y."/>
            <person name="Kayamori A."/>
            <person name="Aoki K."/>
            <person name="Shiwa Y."/>
            <person name="Matsutani M."/>
            <person name="Fujita N."/>
            <person name="Sugita T."/>
            <person name="Iwasaki W."/>
            <person name="Tanaka N."/>
            <person name="Takashima M."/>
        </authorList>
    </citation>
    <scope>NUCLEOTIDE SEQUENCE</scope>
    <source>
        <strain evidence="9">HIS019</strain>
    </source>
</reference>
<feature type="repeat" description="WD" evidence="5">
    <location>
        <begin position="12"/>
        <end position="44"/>
    </location>
</feature>
<dbReference type="PROSITE" id="PS51394">
    <property type="entry name" value="PFU"/>
    <property type="match status" value="1"/>
</dbReference>
<evidence type="ECO:0000259" key="7">
    <source>
        <dbReference type="PROSITE" id="PS51394"/>
    </source>
</evidence>
<dbReference type="GO" id="GO:0005737">
    <property type="term" value="C:cytoplasm"/>
    <property type="evidence" value="ECO:0007669"/>
    <property type="project" value="UniProtKB-SubCell"/>
</dbReference>
<dbReference type="RefSeq" id="XP_060458635.1">
    <property type="nucleotide sequence ID" value="XM_060602219.1"/>
</dbReference>
<feature type="compositionally biased region" description="Polar residues" evidence="6">
    <location>
        <begin position="536"/>
        <end position="547"/>
    </location>
</feature>
<dbReference type="Gene3D" id="1.25.10.10">
    <property type="entry name" value="Leucine-rich Repeat Variant"/>
    <property type="match status" value="1"/>
</dbReference>
<evidence type="ECO:0000313" key="9">
    <source>
        <dbReference type="EMBL" id="BEI93370.1"/>
    </source>
</evidence>
<dbReference type="PANTHER" id="PTHR19849">
    <property type="entry name" value="PHOSPHOLIPASE A-2-ACTIVATING PROTEIN"/>
    <property type="match status" value="1"/>
</dbReference>
<dbReference type="Pfam" id="PF09070">
    <property type="entry name" value="PFU"/>
    <property type="match status" value="1"/>
</dbReference>
<dbReference type="SMART" id="SM00320">
    <property type="entry name" value="WD40"/>
    <property type="match status" value="6"/>
</dbReference>
<keyword evidence="4" id="KW-0677">Repeat</keyword>
<dbReference type="Pfam" id="PF00400">
    <property type="entry name" value="WD40"/>
    <property type="match status" value="5"/>
</dbReference>
<keyword evidence="3 5" id="KW-0853">WD repeat</keyword>
<sequence>MAAKPYQLAFTLHGHSSDVRAVAVPNPSKPLLLSASRDGSAILWGPSTNGKDWDAKLRVEELERDYVSCVTSVHYQGDDYMLIGSSKGLLSTYLIPAVTNDASTADAPTIEPFHTLIEHRQNLCCIDASQDGLIASGSWDMTVIVWKDFKKVLAIEGHKQAVWAVKFVGEDRVLTASADKTITLHAIDIANGRSTPLQTYTGHTEPVRGLSLRADGQGFWSCGNDGLVNLYSFDQPAPVRSLSGHTSFVYSVAALPDGSGAVSSGEDGTLRLWSETELVQTINHPSLSIWSCAVAPQAKEPGFYLVSAAADSTIRFFTRSDDLKADAESLAQWDKEVGERKLDKSQVGDVKRTDLPGMEALGREGKKDGQVIMINNNDNVEAYQWQAANSTWQQIGQVVDAVGSGRKQLYEGKEYDHVFDVDVSEGMPPLKLPYNVTENPWVAAQRFLDRNDLPGGYAEQVVDFIQKNTGGVELGTGSSSYADPYTGATRYTGGGVTTGSGGAQSADPFTGGSRYTGGGVTTGSTGGYGGADPLTGPSSYQSTPSAPTSRILPVKAYLTFKKINAKAAQGKLEQFDQELSSSSPKLVMDNATKACLDEAVVIVAADKPAGQESYDPIKLLELGQRWAEAHRFPLVDILRVLALYSPAFASCADVPKALLVMAGWSSTGPVEKARATNTLLALRALANMFNSAAGQSTMVAAAGQGIFDDLITGRPWASLGNAKQPFATIALNYSITALDNKLPASQAGGLLGLIVHILKSESTDSETIYRAGVAFGNLLSSPIKGNLAVGSVKEGKQVLLTRAKALNEKRVTELALEVSAISA</sequence>
<dbReference type="GO" id="GO:0043161">
    <property type="term" value="P:proteasome-mediated ubiquitin-dependent protein catabolic process"/>
    <property type="evidence" value="ECO:0007669"/>
    <property type="project" value="TreeGrafter"/>
</dbReference>
<feature type="repeat" description="WD" evidence="5">
    <location>
        <begin position="200"/>
        <end position="241"/>
    </location>
</feature>
<dbReference type="InterPro" id="IPR036322">
    <property type="entry name" value="WD40_repeat_dom_sf"/>
</dbReference>
<accession>A0AA48L7J2</accession>
<dbReference type="GeneID" id="85497240"/>
<feature type="region of interest" description="Disordered" evidence="6">
    <location>
        <begin position="495"/>
        <end position="547"/>
    </location>
</feature>
<organism evidence="9 10">
    <name type="scientific">Cutaneotrichosporon cavernicola</name>
    <dbReference type="NCBI Taxonomy" id="279322"/>
    <lineage>
        <taxon>Eukaryota</taxon>
        <taxon>Fungi</taxon>
        <taxon>Dikarya</taxon>
        <taxon>Basidiomycota</taxon>
        <taxon>Agaricomycotina</taxon>
        <taxon>Tremellomycetes</taxon>
        <taxon>Trichosporonales</taxon>
        <taxon>Trichosporonaceae</taxon>
        <taxon>Cutaneotrichosporon</taxon>
    </lineage>
</organism>
<evidence type="ECO:0008006" key="11">
    <source>
        <dbReference type="Google" id="ProtNLM"/>
    </source>
</evidence>
<feature type="domain" description="PFU" evidence="7">
    <location>
        <begin position="384"/>
        <end position="479"/>
    </location>
</feature>
<evidence type="ECO:0000256" key="1">
    <source>
        <dbReference type="ARBA" id="ARBA00004496"/>
    </source>
</evidence>
<dbReference type="InterPro" id="IPR015155">
    <property type="entry name" value="PFU"/>
</dbReference>
<proteinExistence type="predicted"/>
<evidence type="ECO:0000313" key="10">
    <source>
        <dbReference type="Proteomes" id="UP001233271"/>
    </source>
</evidence>
<feature type="repeat" description="WD" evidence="5">
    <location>
        <begin position="242"/>
        <end position="274"/>
    </location>
</feature>
<dbReference type="InterPro" id="IPR011989">
    <property type="entry name" value="ARM-like"/>
</dbReference>
<dbReference type="PROSITE" id="PS50294">
    <property type="entry name" value="WD_REPEATS_REGION"/>
    <property type="match status" value="1"/>
</dbReference>
<name>A0AA48L7J2_9TREE</name>
<feature type="compositionally biased region" description="Gly residues" evidence="6">
    <location>
        <begin position="514"/>
        <end position="530"/>
    </location>
</feature>
<dbReference type="EMBL" id="AP028216">
    <property type="protein sequence ID" value="BEI93370.1"/>
    <property type="molecule type" value="Genomic_DNA"/>
</dbReference>
<dbReference type="InterPro" id="IPR013535">
    <property type="entry name" value="PUL_dom"/>
</dbReference>
<dbReference type="PROSITE" id="PS50082">
    <property type="entry name" value="WD_REPEATS_2"/>
    <property type="match status" value="3"/>
</dbReference>
<comment type="subcellular location">
    <subcellularLocation>
        <location evidence="1">Cytoplasm</location>
    </subcellularLocation>
</comment>
<dbReference type="PROSITE" id="PS51396">
    <property type="entry name" value="PUL"/>
    <property type="match status" value="1"/>
</dbReference>
<evidence type="ECO:0000256" key="6">
    <source>
        <dbReference type="SAM" id="MobiDB-lite"/>
    </source>
</evidence>
<keyword evidence="2" id="KW-0963">Cytoplasm</keyword>
<dbReference type="InterPro" id="IPR001680">
    <property type="entry name" value="WD40_rpt"/>
</dbReference>
<dbReference type="Proteomes" id="UP001233271">
    <property type="component" value="Chromosome 5"/>
</dbReference>
<evidence type="ECO:0000256" key="5">
    <source>
        <dbReference type="PROSITE-ProRule" id="PRU00221"/>
    </source>
</evidence>
<evidence type="ECO:0000256" key="2">
    <source>
        <dbReference type="ARBA" id="ARBA00022490"/>
    </source>
</evidence>
<dbReference type="Gene3D" id="2.130.10.10">
    <property type="entry name" value="YVTN repeat-like/Quinoprotein amine dehydrogenase"/>
    <property type="match status" value="1"/>
</dbReference>
<dbReference type="Pfam" id="PF08324">
    <property type="entry name" value="PUL"/>
    <property type="match status" value="1"/>
</dbReference>
<dbReference type="PANTHER" id="PTHR19849:SF0">
    <property type="entry name" value="PHOSPHOLIPASE A-2-ACTIVATING PROTEIN"/>
    <property type="match status" value="1"/>
</dbReference>
<dbReference type="AlphaFoldDB" id="A0AA48L7J2"/>
<dbReference type="GO" id="GO:0005634">
    <property type="term" value="C:nucleus"/>
    <property type="evidence" value="ECO:0007669"/>
    <property type="project" value="TreeGrafter"/>
</dbReference>
<dbReference type="CDD" id="cd00200">
    <property type="entry name" value="WD40"/>
    <property type="match status" value="1"/>
</dbReference>
<dbReference type="InterPro" id="IPR038122">
    <property type="entry name" value="PFU_sf"/>
</dbReference>
<dbReference type="KEGG" id="ccac:CcaHIS019_0509980"/>
<dbReference type="Gene3D" id="3.10.20.870">
    <property type="entry name" value="PFU (PLAA family ubiquitin binding), C-terminal domain"/>
    <property type="match status" value="1"/>
</dbReference>
<dbReference type="GO" id="GO:0010992">
    <property type="term" value="P:ubiquitin recycling"/>
    <property type="evidence" value="ECO:0007669"/>
    <property type="project" value="TreeGrafter"/>
</dbReference>
<evidence type="ECO:0000256" key="3">
    <source>
        <dbReference type="ARBA" id="ARBA00022574"/>
    </source>
</evidence>
<feature type="domain" description="PUL" evidence="8">
    <location>
        <begin position="550"/>
        <end position="821"/>
    </location>
</feature>
<keyword evidence="10" id="KW-1185">Reference proteome</keyword>
<protein>
    <recommendedName>
        <fullName evidence="11">PFU-domain-containing protein</fullName>
    </recommendedName>
</protein>
<dbReference type="GO" id="GO:0043130">
    <property type="term" value="F:ubiquitin binding"/>
    <property type="evidence" value="ECO:0007669"/>
    <property type="project" value="TreeGrafter"/>
</dbReference>